<organism evidence="2 3">
    <name type="scientific">Nannocystis exedens</name>
    <dbReference type="NCBI Taxonomy" id="54"/>
    <lineage>
        <taxon>Bacteria</taxon>
        <taxon>Pseudomonadati</taxon>
        <taxon>Myxococcota</taxon>
        <taxon>Polyangia</taxon>
        <taxon>Nannocystales</taxon>
        <taxon>Nannocystaceae</taxon>
        <taxon>Nannocystis</taxon>
    </lineage>
</organism>
<dbReference type="InterPro" id="IPR032710">
    <property type="entry name" value="NTF2-like_dom_sf"/>
</dbReference>
<keyword evidence="2" id="KW-0413">Isomerase</keyword>
<feature type="domain" description="DUF4440" evidence="1">
    <location>
        <begin position="167"/>
        <end position="272"/>
    </location>
</feature>
<accession>A0A1I2HC21</accession>
<evidence type="ECO:0000259" key="1">
    <source>
        <dbReference type="Pfam" id="PF14534"/>
    </source>
</evidence>
<proteinExistence type="predicted"/>
<dbReference type="GO" id="GO:0016853">
    <property type="term" value="F:isomerase activity"/>
    <property type="evidence" value="ECO:0007669"/>
    <property type="project" value="UniProtKB-KW"/>
</dbReference>
<gene>
    <name evidence="2" type="ORF">SAMN02745121_07847</name>
</gene>
<dbReference type="InterPro" id="IPR027843">
    <property type="entry name" value="DUF4440"/>
</dbReference>
<sequence length="300" mass="32123">MRRVIAVVFAVALGACAEKLPEAHVMPLVGAERNFGREVAELGVVDGFARNLAADAVLLRPEPQPAAQALAGPAGFSLTWEPAFAEIAASGDLGYTTGPYQSHQRDSGEVKHGHYVSVWRKEGERWRLVVDGGSAHPPPLNLPDRFTHAPAREYASSADRVAELKSLRAAEDALIAGIAAEGGRALLTAAAPDLRWFPPGSFPVTGANAVQTALLSRSDAFTYTRRGDGVSAAGDLGYVYGEATRTVKPNAPPERGGYLRLWRRDADGRWQLALDLTITEPQTQAALDNHDAKHDAQHQP</sequence>
<dbReference type="Pfam" id="PF14534">
    <property type="entry name" value="DUF4440"/>
    <property type="match status" value="2"/>
</dbReference>
<dbReference type="PROSITE" id="PS51257">
    <property type="entry name" value="PROKAR_LIPOPROTEIN"/>
    <property type="match status" value="1"/>
</dbReference>
<reference evidence="3" key="1">
    <citation type="submission" date="2016-10" db="EMBL/GenBank/DDBJ databases">
        <authorList>
            <person name="Varghese N."/>
            <person name="Submissions S."/>
        </authorList>
    </citation>
    <scope>NUCLEOTIDE SEQUENCE [LARGE SCALE GENOMIC DNA]</scope>
    <source>
        <strain evidence="3">ATCC 25963</strain>
    </source>
</reference>
<name>A0A1I2HC21_9BACT</name>
<dbReference type="STRING" id="54.SAMN02745121_07847"/>
<dbReference type="AlphaFoldDB" id="A0A1I2HC21"/>
<dbReference type="SUPFAM" id="SSF54427">
    <property type="entry name" value="NTF2-like"/>
    <property type="match status" value="2"/>
</dbReference>
<dbReference type="OrthoDB" id="7201546at2"/>
<evidence type="ECO:0000313" key="2">
    <source>
        <dbReference type="EMBL" id="SFF26913.1"/>
    </source>
</evidence>
<protein>
    <submittedName>
        <fullName evidence="2">Ketosteroid isomerase homolog</fullName>
    </submittedName>
</protein>
<dbReference type="EMBL" id="FOMX01000040">
    <property type="protein sequence ID" value="SFF26913.1"/>
    <property type="molecule type" value="Genomic_DNA"/>
</dbReference>
<dbReference type="Gene3D" id="3.10.450.50">
    <property type="match status" value="2"/>
</dbReference>
<keyword evidence="3" id="KW-1185">Reference proteome</keyword>
<dbReference type="RefSeq" id="WP_096328240.1">
    <property type="nucleotide sequence ID" value="NZ_FOMX01000040.1"/>
</dbReference>
<feature type="domain" description="DUF4440" evidence="1">
    <location>
        <begin position="76"/>
        <end position="128"/>
    </location>
</feature>
<dbReference type="Proteomes" id="UP000199400">
    <property type="component" value="Unassembled WGS sequence"/>
</dbReference>
<evidence type="ECO:0000313" key="3">
    <source>
        <dbReference type="Proteomes" id="UP000199400"/>
    </source>
</evidence>